<dbReference type="EMBL" id="LATL02000298">
    <property type="protein sequence ID" value="KKD38540.1"/>
    <property type="molecule type" value="Genomic_DNA"/>
</dbReference>
<organism evidence="1 2">
    <name type="scientific">Limnoraphis robusta CS-951</name>
    <dbReference type="NCBI Taxonomy" id="1637645"/>
    <lineage>
        <taxon>Bacteria</taxon>
        <taxon>Bacillati</taxon>
        <taxon>Cyanobacteriota</taxon>
        <taxon>Cyanophyceae</taxon>
        <taxon>Oscillatoriophycideae</taxon>
        <taxon>Oscillatoriales</taxon>
        <taxon>Sirenicapillariaceae</taxon>
        <taxon>Limnoraphis</taxon>
    </lineage>
</organism>
<dbReference type="RefSeq" id="WP_046278038.1">
    <property type="nucleotide sequence ID" value="NZ_LATL02000298.1"/>
</dbReference>
<dbReference type="AlphaFoldDB" id="A0A0F5YK42"/>
<comment type="caution">
    <text evidence="1">The sequence shown here is derived from an EMBL/GenBank/DDBJ whole genome shotgun (WGS) entry which is preliminary data.</text>
</comment>
<dbReference type="InterPro" id="IPR016780">
    <property type="entry name" value="UCP020893"/>
</dbReference>
<evidence type="ECO:0000313" key="2">
    <source>
        <dbReference type="Proteomes" id="UP000033607"/>
    </source>
</evidence>
<reference evidence="1 2" key="1">
    <citation type="submission" date="2015-06" db="EMBL/GenBank/DDBJ databases">
        <title>Draft genome assembly of filamentous brackish cyanobacterium Limnoraphis robusta strain CS-951.</title>
        <authorList>
            <person name="Willis A."/>
            <person name="Parks M."/>
            <person name="Burford M.A."/>
        </authorList>
    </citation>
    <scope>NUCLEOTIDE SEQUENCE [LARGE SCALE GENOMIC DNA]</scope>
    <source>
        <strain evidence="1 2">CS-951</strain>
    </source>
</reference>
<dbReference type="Proteomes" id="UP000033607">
    <property type="component" value="Unassembled WGS sequence"/>
</dbReference>
<accession>A0A0F5YK42</accession>
<sequence length="178" mass="19811">MNSPSTESTSEDLTFEQAIAQTETLLENIAANDLSESETEAAIANLVKTHNGARGFFVTYLTDPRVFVDRPSEAVVRGLEAAPEIVPDLLIKNMAMSAAMVIYHRRNQHEDMAASSDRVRSRSVHLIQSLNIPVLDTMVKQLLETIQTGSGEYQSFLERWGYDSEQREAIAQALQPLM</sequence>
<dbReference type="PATRIC" id="fig|1637645.4.peg.5815"/>
<name>A0A0F5YK42_9CYAN</name>
<dbReference type="OrthoDB" id="465343at2"/>
<dbReference type="PIRSF" id="PIRSF020893">
    <property type="entry name" value="UCP020893"/>
    <property type="match status" value="1"/>
</dbReference>
<evidence type="ECO:0000313" key="1">
    <source>
        <dbReference type="EMBL" id="KKD38540.1"/>
    </source>
</evidence>
<gene>
    <name evidence="1" type="ORF">WN50_08170</name>
</gene>
<protein>
    <submittedName>
        <fullName evidence="1">Uncharacterized protein</fullName>
    </submittedName>
</protein>
<proteinExistence type="predicted"/>